<dbReference type="InterPro" id="IPR000835">
    <property type="entry name" value="HTH_MarR-typ"/>
</dbReference>
<reference evidence="5 6" key="1">
    <citation type="submission" date="2014-11" db="EMBL/GenBank/DDBJ databases">
        <title>Complete genome sequence and analysis of Lactobacillus hokkaidonensis LOOC260T.</title>
        <authorList>
            <person name="Tanizawa Y."/>
            <person name="Tohno M."/>
            <person name="Kaminuma E."/>
            <person name="Nakamura Y."/>
            <person name="Arita M."/>
        </authorList>
    </citation>
    <scope>NUCLEOTIDE SEQUENCE [LARGE SCALE GENOMIC DNA]</scope>
    <source>
        <strain evidence="5 6">LOOC260</strain>
    </source>
</reference>
<dbReference type="PANTHER" id="PTHR35790:SF4">
    <property type="entry name" value="HTH-TYPE TRANSCRIPTIONAL REGULATOR PCHR"/>
    <property type="match status" value="1"/>
</dbReference>
<evidence type="ECO:0000256" key="1">
    <source>
        <dbReference type="ARBA" id="ARBA00023015"/>
    </source>
</evidence>
<keyword evidence="3" id="KW-0804">Transcription</keyword>
<gene>
    <name evidence="5" type="ORF">LOOC260_112570</name>
</gene>
<sequence>MTDQTTQLLAAIRTAQQQHERFKVGFWQFALNNLASEIPAAIITQFESLKMTHSEMEILSQLTTFKTNLVPYKTLQAQVSFSQGMFSRYINRLAKTELITKTKQPDNKKEVLLTITQTGRYVAKLHTRMHQLEQEHNEAVLAQFSKDEVQTTIKVLNSLNSNETEL</sequence>
<dbReference type="SUPFAM" id="SSF46785">
    <property type="entry name" value="Winged helix' DNA-binding domain"/>
    <property type="match status" value="1"/>
</dbReference>
<dbReference type="InterPro" id="IPR036388">
    <property type="entry name" value="WH-like_DNA-bd_sf"/>
</dbReference>
<dbReference type="Pfam" id="PF01047">
    <property type="entry name" value="MarR"/>
    <property type="match status" value="1"/>
</dbReference>
<dbReference type="Proteomes" id="UP000031620">
    <property type="component" value="Chromosome"/>
</dbReference>
<accession>A0A0A1GUX1</accession>
<name>A0A0A1GUX1_9LACO</name>
<dbReference type="AlphaFoldDB" id="A0A0A1GUX1"/>
<dbReference type="GO" id="GO:0003700">
    <property type="term" value="F:DNA-binding transcription factor activity"/>
    <property type="evidence" value="ECO:0007669"/>
    <property type="project" value="InterPro"/>
</dbReference>
<dbReference type="InterPro" id="IPR036390">
    <property type="entry name" value="WH_DNA-bd_sf"/>
</dbReference>
<dbReference type="RefSeq" id="WP_052467316.1">
    <property type="nucleotide sequence ID" value="NZ_AP014680.1"/>
</dbReference>
<evidence type="ECO:0000313" key="5">
    <source>
        <dbReference type="EMBL" id="BAP85795.1"/>
    </source>
</evidence>
<dbReference type="Gene3D" id="1.10.10.10">
    <property type="entry name" value="Winged helix-like DNA-binding domain superfamily/Winged helix DNA-binding domain"/>
    <property type="match status" value="1"/>
</dbReference>
<dbReference type="InterPro" id="IPR052067">
    <property type="entry name" value="Metal_resp_HTH_trans_reg"/>
</dbReference>
<evidence type="ECO:0000256" key="2">
    <source>
        <dbReference type="ARBA" id="ARBA00023125"/>
    </source>
</evidence>
<dbReference type="PANTHER" id="PTHR35790">
    <property type="entry name" value="HTH-TYPE TRANSCRIPTIONAL REGULATOR PCHR"/>
    <property type="match status" value="1"/>
</dbReference>
<keyword evidence="1" id="KW-0805">Transcription regulation</keyword>
<dbReference type="EMBL" id="AP014680">
    <property type="protein sequence ID" value="BAP85795.1"/>
    <property type="molecule type" value="Genomic_DNA"/>
</dbReference>
<dbReference type="GO" id="GO:0003677">
    <property type="term" value="F:DNA binding"/>
    <property type="evidence" value="ECO:0007669"/>
    <property type="project" value="UniProtKB-KW"/>
</dbReference>
<evidence type="ECO:0000313" key="6">
    <source>
        <dbReference type="Proteomes" id="UP000031620"/>
    </source>
</evidence>
<feature type="domain" description="HTH marR-type" evidence="4">
    <location>
        <begin position="5"/>
        <end position="161"/>
    </location>
</feature>
<dbReference type="KEGG" id="lho:LOOC260_112570"/>
<dbReference type="SMART" id="SM00347">
    <property type="entry name" value="HTH_MARR"/>
    <property type="match status" value="1"/>
</dbReference>
<dbReference type="PROSITE" id="PS50995">
    <property type="entry name" value="HTH_MARR_2"/>
    <property type="match status" value="1"/>
</dbReference>
<evidence type="ECO:0000259" key="4">
    <source>
        <dbReference type="PROSITE" id="PS50995"/>
    </source>
</evidence>
<keyword evidence="2" id="KW-0238">DNA-binding</keyword>
<proteinExistence type="predicted"/>
<evidence type="ECO:0000256" key="3">
    <source>
        <dbReference type="ARBA" id="ARBA00023163"/>
    </source>
</evidence>
<organism evidence="5 6">
    <name type="scientific">Paucilactobacillus hokkaidonensis JCM 18461</name>
    <dbReference type="NCBI Taxonomy" id="1291742"/>
    <lineage>
        <taxon>Bacteria</taxon>
        <taxon>Bacillati</taxon>
        <taxon>Bacillota</taxon>
        <taxon>Bacilli</taxon>
        <taxon>Lactobacillales</taxon>
        <taxon>Lactobacillaceae</taxon>
        <taxon>Paucilactobacillus</taxon>
    </lineage>
</organism>
<dbReference type="STRING" id="1291742.LOOC260_112570"/>
<protein>
    <submittedName>
        <fullName evidence="5">Transcriptional regulator</fullName>
    </submittedName>
</protein>
<dbReference type="HOGENOM" id="CLU_1584376_0_0_9"/>